<gene>
    <name evidence="4" type="ORF">CSX00_10855</name>
</gene>
<dbReference type="InterPro" id="IPR016181">
    <property type="entry name" value="Acyl_CoA_acyltransferase"/>
</dbReference>
<evidence type="ECO:0000313" key="4">
    <source>
        <dbReference type="EMBL" id="PHU39506.1"/>
    </source>
</evidence>
<evidence type="ECO:0000313" key="5">
    <source>
        <dbReference type="Proteomes" id="UP000224317"/>
    </source>
</evidence>
<dbReference type="CDD" id="cd04301">
    <property type="entry name" value="NAT_SF"/>
    <property type="match status" value="1"/>
</dbReference>
<dbReference type="RefSeq" id="WP_099413711.1">
    <property type="nucleotide sequence ID" value="NZ_PDYH01000044.1"/>
</dbReference>
<dbReference type="EMBL" id="PDYH01000044">
    <property type="protein sequence ID" value="PHU39506.1"/>
    <property type="molecule type" value="Genomic_DNA"/>
</dbReference>
<sequence length="166" mass="19624">MNIEYRLGTKSDLDNICVLIRDAVKEMERHEIYQWDEVYPARGDFESDIEKQTLYVAYEEDNLVALYVISGECDEQYGNANWKYDDNSAYVLHRFCVSPRFQNKGIGKAALIHIEHQIKDMGYESVRLDTFTENPFAQNLYRHNGYEARGFADWRKGRFDLMEKKL</sequence>
<organism evidence="4 5">
    <name type="scientific">Pseudobutyrivibrio ruminis</name>
    <dbReference type="NCBI Taxonomy" id="46206"/>
    <lineage>
        <taxon>Bacteria</taxon>
        <taxon>Bacillati</taxon>
        <taxon>Bacillota</taxon>
        <taxon>Clostridia</taxon>
        <taxon>Lachnospirales</taxon>
        <taxon>Lachnospiraceae</taxon>
        <taxon>Pseudobutyrivibrio</taxon>
    </lineage>
</organism>
<accession>A0A2G3E886</accession>
<evidence type="ECO:0000259" key="3">
    <source>
        <dbReference type="PROSITE" id="PS51186"/>
    </source>
</evidence>
<comment type="caution">
    <text evidence="4">The sequence shown here is derived from an EMBL/GenBank/DDBJ whole genome shotgun (WGS) entry which is preliminary data.</text>
</comment>
<dbReference type="GO" id="GO:0016747">
    <property type="term" value="F:acyltransferase activity, transferring groups other than amino-acyl groups"/>
    <property type="evidence" value="ECO:0007669"/>
    <property type="project" value="InterPro"/>
</dbReference>
<keyword evidence="2" id="KW-0012">Acyltransferase</keyword>
<dbReference type="Pfam" id="PF00583">
    <property type="entry name" value="Acetyltransf_1"/>
    <property type="match status" value="1"/>
</dbReference>
<dbReference type="Gene3D" id="3.40.630.30">
    <property type="match status" value="1"/>
</dbReference>
<dbReference type="InterPro" id="IPR000182">
    <property type="entry name" value="GNAT_dom"/>
</dbReference>
<dbReference type="Proteomes" id="UP000224317">
    <property type="component" value="Unassembled WGS sequence"/>
</dbReference>
<protein>
    <submittedName>
        <fullName evidence="4">GNAT family N-acetyltransferase</fullName>
    </submittedName>
</protein>
<feature type="domain" description="N-acetyltransferase" evidence="3">
    <location>
        <begin position="3"/>
        <end position="166"/>
    </location>
</feature>
<keyword evidence="1" id="KW-0808">Transferase</keyword>
<dbReference type="AlphaFoldDB" id="A0A2G3E886"/>
<keyword evidence="5" id="KW-1185">Reference proteome</keyword>
<evidence type="ECO:0000256" key="1">
    <source>
        <dbReference type="ARBA" id="ARBA00022679"/>
    </source>
</evidence>
<reference evidence="4" key="1">
    <citation type="submission" date="2017-10" db="EMBL/GenBank/DDBJ databases">
        <title>Resolving the taxonomy of Roseburia spp., Eubacterium rectale and Agathobacter spp. through phylogenomic analysis.</title>
        <authorList>
            <person name="Sheridan P.O."/>
            <person name="Walker A.W."/>
            <person name="Duncan S.H."/>
            <person name="Scott K.P."/>
            <person name="Toole P.W.O."/>
            <person name="Luis P."/>
            <person name="Flint H.J."/>
        </authorList>
    </citation>
    <scope>NUCLEOTIDE SEQUENCE [LARGE SCALE GENOMIC DNA]</scope>
    <source>
        <strain evidence="4">JK10</strain>
    </source>
</reference>
<dbReference type="PANTHER" id="PTHR43420:SF46">
    <property type="entry name" value="ACETYLTRANSFERASE"/>
    <property type="match status" value="1"/>
</dbReference>
<dbReference type="PROSITE" id="PS51186">
    <property type="entry name" value="GNAT"/>
    <property type="match status" value="1"/>
</dbReference>
<dbReference type="PANTHER" id="PTHR43420">
    <property type="entry name" value="ACETYLTRANSFERASE"/>
    <property type="match status" value="1"/>
</dbReference>
<name>A0A2G3E886_9FIRM</name>
<dbReference type="SUPFAM" id="SSF55729">
    <property type="entry name" value="Acyl-CoA N-acyltransferases (Nat)"/>
    <property type="match status" value="1"/>
</dbReference>
<proteinExistence type="predicted"/>
<evidence type="ECO:0000256" key="2">
    <source>
        <dbReference type="ARBA" id="ARBA00023315"/>
    </source>
</evidence>
<dbReference type="InterPro" id="IPR050680">
    <property type="entry name" value="YpeA/RimI_acetyltransf"/>
</dbReference>